<dbReference type="SUPFAM" id="SSF103481">
    <property type="entry name" value="Multidrug resistance efflux transporter EmrE"/>
    <property type="match status" value="2"/>
</dbReference>
<dbReference type="PANTHER" id="PTHR32322">
    <property type="entry name" value="INNER MEMBRANE TRANSPORTER"/>
    <property type="match status" value="1"/>
</dbReference>
<comment type="caution">
    <text evidence="9">The sequence shown here is derived from an EMBL/GenBank/DDBJ whole genome shotgun (WGS) entry which is preliminary data.</text>
</comment>
<evidence type="ECO:0000313" key="10">
    <source>
        <dbReference type="Proteomes" id="UP000023775"/>
    </source>
</evidence>
<evidence type="ECO:0000256" key="3">
    <source>
        <dbReference type="ARBA" id="ARBA00022692"/>
    </source>
</evidence>
<keyword evidence="10" id="KW-1185">Reference proteome</keyword>
<feature type="transmembrane region" description="Helical" evidence="7">
    <location>
        <begin position="122"/>
        <end position="140"/>
    </location>
</feature>
<sequence>MPSLWFLFPVSCIAIWAGNGIVSKLAVQLMSPSALAWSRWLVAAVVLTPWLGHRAWLLRHRLLRCAPRLAVLALLGMVLNQTFGYYAATTLGATEISLIMGLTPLMTVALSSLLLRERPTWGALLGGLVSLGGLMILLGQGDPMALLVHGVSVGYVYMLLSALTYALYSVLLRRWRLGIDNWMMLYGQVLMSLLFLTPFFFLVDGRLPGWESLWFVLYAGIPTSALSPWLWMQAITLLGPSRTAIYMNLLPVMTAVLAVTLLDERLTWSHMVGGGLTLLGVVLAQLRRGSDRNKTASRGRRGDKSARAACD</sequence>
<evidence type="ECO:0000256" key="6">
    <source>
        <dbReference type="SAM" id="MobiDB-lite"/>
    </source>
</evidence>
<feature type="transmembrane region" description="Helical" evidence="7">
    <location>
        <begin position="94"/>
        <end position="115"/>
    </location>
</feature>
<organism evidence="9 10">
    <name type="scientific">Aeromonas diversa CDC 2478-85</name>
    <dbReference type="NCBI Taxonomy" id="1268237"/>
    <lineage>
        <taxon>Bacteria</taxon>
        <taxon>Pseudomonadati</taxon>
        <taxon>Pseudomonadota</taxon>
        <taxon>Gammaproteobacteria</taxon>
        <taxon>Aeromonadales</taxon>
        <taxon>Aeromonadaceae</taxon>
        <taxon>Aeromonas</taxon>
    </lineage>
</organism>
<dbReference type="GO" id="GO:0005886">
    <property type="term" value="C:plasma membrane"/>
    <property type="evidence" value="ECO:0007669"/>
    <property type="project" value="UniProtKB-SubCell"/>
</dbReference>
<dbReference type="InterPro" id="IPR050638">
    <property type="entry name" value="AA-Vitamin_Transporters"/>
</dbReference>
<evidence type="ECO:0000259" key="8">
    <source>
        <dbReference type="Pfam" id="PF00892"/>
    </source>
</evidence>
<name>N9VG47_9GAMM</name>
<keyword evidence="5 7" id="KW-0472">Membrane</keyword>
<feature type="region of interest" description="Disordered" evidence="6">
    <location>
        <begin position="292"/>
        <end position="311"/>
    </location>
</feature>
<protein>
    <submittedName>
        <fullName evidence="9">Drug/metabolite exporter family transporter</fullName>
    </submittedName>
</protein>
<feature type="transmembrane region" description="Helical" evidence="7">
    <location>
        <begin position="36"/>
        <end position="57"/>
    </location>
</feature>
<dbReference type="Proteomes" id="UP000023775">
    <property type="component" value="Unassembled WGS sequence"/>
</dbReference>
<feature type="transmembrane region" description="Helical" evidence="7">
    <location>
        <begin position="146"/>
        <end position="171"/>
    </location>
</feature>
<gene>
    <name evidence="9" type="ORF">G114_17474</name>
</gene>
<feature type="domain" description="EamA" evidence="8">
    <location>
        <begin position="7"/>
        <end position="138"/>
    </location>
</feature>
<dbReference type="EMBL" id="APVG01000065">
    <property type="protein sequence ID" value="ENY70598.1"/>
    <property type="molecule type" value="Genomic_DNA"/>
</dbReference>
<dbReference type="RefSeq" id="WP_005360595.1">
    <property type="nucleotide sequence ID" value="NZ_APVG01000065.1"/>
</dbReference>
<dbReference type="PATRIC" id="fig|1268237.3.peg.3431"/>
<feature type="transmembrane region" description="Helical" evidence="7">
    <location>
        <begin position="213"/>
        <end position="232"/>
    </location>
</feature>
<feature type="transmembrane region" description="Helical" evidence="7">
    <location>
        <begin position="268"/>
        <end position="286"/>
    </location>
</feature>
<dbReference type="eggNOG" id="COG0697">
    <property type="taxonomic scope" value="Bacteria"/>
</dbReference>
<dbReference type="OrthoDB" id="4167046at2"/>
<dbReference type="InterPro" id="IPR037185">
    <property type="entry name" value="EmrE-like"/>
</dbReference>
<evidence type="ECO:0000313" key="9">
    <source>
        <dbReference type="EMBL" id="ENY70598.1"/>
    </source>
</evidence>
<feature type="domain" description="EamA" evidence="8">
    <location>
        <begin position="154"/>
        <end position="283"/>
    </location>
</feature>
<evidence type="ECO:0000256" key="1">
    <source>
        <dbReference type="ARBA" id="ARBA00004651"/>
    </source>
</evidence>
<evidence type="ECO:0000256" key="7">
    <source>
        <dbReference type="SAM" id="Phobius"/>
    </source>
</evidence>
<comment type="subcellular location">
    <subcellularLocation>
        <location evidence="1">Cell membrane</location>
        <topology evidence="1">Multi-pass membrane protein</topology>
    </subcellularLocation>
</comment>
<feature type="transmembrane region" description="Helical" evidence="7">
    <location>
        <begin position="244"/>
        <end position="262"/>
    </location>
</feature>
<dbReference type="PANTHER" id="PTHR32322:SF18">
    <property type="entry name" value="S-ADENOSYLMETHIONINE_S-ADENOSYLHOMOCYSTEINE TRANSPORTER"/>
    <property type="match status" value="1"/>
</dbReference>
<reference evidence="9 10" key="1">
    <citation type="journal article" date="2013" name="Genome Announc.">
        <title>Draft Genome Sequence of the Aeromonas diversa Type Strain.</title>
        <authorList>
            <person name="Farfan M."/>
            <person name="Spataro N."/>
            <person name="Sanglas A."/>
            <person name="Albarral V."/>
            <person name="Loren J.G."/>
            <person name="Bosch E."/>
            <person name="Fuste M.C."/>
        </authorList>
    </citation>
    <scope>NUCLEOTIDE SEQUENCE [LARGE SCALE GENOMIC DNA]</scope>
    <source>
        <strain evidence="9 10">2478-85</strain>
    </source>
</reference>
<evidence type="ECO:0000256" key="4">
    <source>
        <dbReference type="ARBA" id="ARBA00022989"/>
    </source>
</evidence>
<feature type="transmembrane region" description="Helical" evidence="7">
    <location>
        <begin position="69"/>
        <end position="88"/>
    </location>
</feature>
<keyword evidence="2" id="KW-1003">Cell membrane</keyword>
<keyword evidence="4 7" id="KW-1133">Transmembrane helix</keyword>
<proteinExistence type="predicted"/>
<keyword evidence="3 7" id="KW-0812">Transmembrane</keyword>
<dbReference type="Pfam" id="PF00892">
    <property type="entry name" value="EamA"/>
    <property type="match status" value="2"/>
</dbReference>
<feature type="transmembrane region" description="Helical" evidence="7">
    <location>
        <begin position="183"/>
        <end position="201"/>
    </location>
</feature>
<evidence type="ECO:0000256" key="2">
    <source>
        <dbReference type="ARBA" id="ARBA00022475"/>
    </source>
</evidence>
<evidence type="ECO:0000256" key="5">
    <source>
        <dbReference type="ARBA" id="ARBA00023136"/>
    </source>
</evidence>
<dbReference type="AlphaFoldDB" id="N9VG47"/>
<accession>N9VG47</accession>
<dbReference type="InterPro" id="IPR000620">
    <property type="entry name" value="EamA_dom"/>
</dbReference>